<dbReference type="Proteomes" id="UP000018227">
    <property type="component" value="Unassembled WGS sequence"/>
</dbReference>
<dbReference type="EMBL" id="ACIL03000004">
    <property type="protein sequence ID" value="ESL04420.1"/>
    <property type="molecule type" value="Genomic_DNA"/>
</dbReference>
<evidence type="ECO:0000313" key="2">
    <source>
        <dbReference type="Proteomes" id="UP000018227"/>
    </source>
</evidence>
<protein>
    <recommendedName>
        <fullName evidence="3">GerMN domain-containing protein</fullName>
    </recommendedName>
</protein>
<dbReference type="STRING" id="592026.GCWU0000282_000391"/>
<dbReference type="RefSeq" id="WP_023353294.1">
    <property type="nucleotide sequence ID" value="NZ_KI535366.1"/>
</dbReference>
<keyword evidence="2" id="KW-1185">Reference proteome</keyword>
<evidence type="ECO:0008006" key="3">
    <source>
        <dbReference type="Google" id="ProtNLM"/>
    </source>
</evidence>
<proteinExistence type="predicted"/>
<dbReference type="PROSITE" id="PS51257">
    <property type="entry name" value="PROKAR_LIPOPROTEIN"/>
    <property type="match status" value="1"/>
</dbReference>
<dbReference type="HOGENOM" id="CLU_1364132_0_0_9"/>
<gene>
    <name evidence="1" type="ORF">GCWU0000282_000391</name>
</gene>
<dbReference type="AlphaFoldDB" id="V2ZBV6"/>
<name>V2ZBV6_9FIRM</name>
<organism evidence="1 2">
    <name type="scientific">Catonella morbi ATCC 51271</name>
    <dbReference type="NCBI Taxonomy" id="592026"/>
    <lineage>
        <taxon>Bacteria</taxon>
        <taxon>Bacillati</taxon>
        <taxon>Bacillota</taxon>
        <taxon>Clostridia</taxon>
        <taxon>Lachnospirales</taxon>
        <taxon>Lachnospiraceae</taxon>
        <taxon>Catonella</taxon>
    </lineage>
</organism>
<reference evidence="1 2" key="1">
    <citation type="submission" date="2013-06" db="EMBL/GenBank/DDBJ databases">
        <authorList>
            <person name="Weinstock G."/>
            <person name="Sodergren E."/>
            <person name="Clifton S."/>
            <person name="Fulton L."/>
            <person name="Fulton B."/>
            <person name="Courtney L."/>
            <person name="Fronick C."/>
            <person name="Harrison M."/>
            <person name="Strong C."/>
            <person name="Farmer C."/>
            <person name="Delahaunty K."/>
            <person name="Markovic C."/>
            <person name="Hall O."/>
            <person name="Minx P."/>
            <person name="Tomlinson C."/>
            <person name="Mitreva M."/>
            <person name="Nelson J."/>
            <person name="Hou S."/>
            <person name="Wollam A."/>
            <person name="Pepin K.H."/>
            <person name="Johnson M."/>
            <person name="Bhonagiri V."/>
            <person name="Nash W.E."/>
            <person name="Warren W."/>
            <person name="Chinwalla A."/>
            <person name="Mardis E.R."/>
            <person name="Wilson R.K."/>
        </authorList>
    </citation>
    <scope>NUCLEOTIDE SEQUENCE [LARGE SCALE GENOMIC DNA]</scope>
    <source>
        <strain evidence="1 2">ATCC 51271</strain>
    </source>
</reference>
<comment type="caution">
    <text evidence="1">The sequence shown here is derived from an EMBL/GenBank/DDBJ whole genome shotgun (WGS) entry which is preliminary data.</text>
</comment>
<accession>V2ZBV6</accession>
<sequence length="200" mass="22316">MFKRAKWILAGIIAVSLGITGCGNKDNADNVSSKHISSDEPFIESDSQMSSTVNTIIELPDKEGNLGNISIKQKKITIYTIDTENDKVVAKNSMVTDNGELKPETVIDLVLLELDDLIDDVSVNITEKSDSVTVDLAVENKSYPFGEKNRISEVKVLDCISYSIFDNFTDYKKIYFKLNGEAYKSKQLKLSEKKPFMADE</sequence>
<evidence type="ECO:0000313" key="1">
    <source>
        <dbReference type="EMBL" id="ESL04420.1"/>
    </source>
</evidence>